<name>A0A0B1T447_OESDE</name>
<proteinExistence type="predicted"/>
<evidence type="ECO:0008006" key="4">
    <source>
        <dbReference type="Google" id="ProtNLM"/>
    </source>
</evidence>
<feature type="compositionally biased region" description="Basic and acidic residues" evidence="1">
    <location>
        <begin position="7"/>
        <end position="18"/>
    </location>
</feature>
<accession>A0A0B1T447</accession>
<evidence type="ECO:0000313" key="2">
    <source>
        <dbReference type="EMBL" id="KHJ92353.1"/>
    </source>
</evidence>
<evidence type="ECO:0000256" key="1">
    <source>
        <dbReference type="SAM" id="MobiDB-lite"/>
    </source>
</evidence>
<evidence type="ECO:0000313" key="3">
    <source>
        <dbReference type="Proteomes" id="UP000053660"/>
    </source>
</evidence>
<dbReference type="AlphaFoldDB" id="A0A0B1T447"/>
<reference evidence="2 3" key="1">
    <citation type="submission" date="2014-03" db="EMBL/GenBank/DDBJ databases">
        <title>Draft genome of the hookworm Oesophagostomum dentatum.</title>
        <authorList>
            <person name="Mitreva M."/>
        </authorList>
    </citation>
    <scope>NUCLEOTIDE SEQUENCE [LARGE SCALE GENOMIC DNA]</scope>
    <source>
        <strain evidence="2 3">OD-Hann</strain>
    </source>
</reference>
<dbReference type="Proteomes" id="UP000053660">
    <property type="component" value="Unassembled WGS sequence"/>
</dbReference>
<dbReference type="EMBL" id="KN551406">
    <property type="protein sequence ID" value="KHJ92353.1"/>
    <property type="molecule type" value="Genomic_DNA"/>
</dbReference>
<gene>
    <name evidence="2" type="ORF">OESDEN_07763</name>
</gene>
<sequence>MTRSRRREASDVGKHTEETNINGKNSGSGYIIVVFEMISLYKKGGIYLASASLAPYLHSLYGFGAPTKQEICDRLFTAPPSLKYGTSYKFEPKPDTWAIFWEPQKLKELTTLTITSVICAALNSRRRLHWVIGIGRGRKILGCSVMTEERDTLRQAFDYAVRSDISPQLHPNLVQMRFISVEGQELDENDMRILVTITIDDRVTTLYQLTSGRIFYVSKNELKEIEGGIDEARRMMQLRKSKDYISLVDQDPVYGYFRS</sequence>
<keyword evidence="3" id="KW-1185">Reference proteome</keyword>
<organism evidence="2 3">
    <name type="scientific">Oesophagostomum dentatum</name>
    <name type="common">Nodular worm</name>
    <dbReference type="NCBI Taxonomy" id="61180"/>
    <lineage>
        <taxon>Eukaryota</taxon>
        <taxon>Metazoa</taxon>
        <taxon>Ecdysozoa</taxon>
        <taxon>Nematoda</taxon>
        <taxon>Chromadorea</taxon>
        <taxon>Rhabditida</taxon>
        <taxon>Rhabditina</taxon>
        <taxon>Rhabditomorpha</taxon>
        <taxon>Strongyloidea</taxon>
        <taxon>Strongylidae</taxon>
        <taxon>Oesophagostomum</taxon>
    </lineage>
</organism>
<dbReference type="OrthoDB" id="5866298at2759"/>
<protein>
    <recommendedName>
        <fullName evidence="4">Schlafen AlbA-2 domain-containing protein</fullName>
    </recommendedName>
</protein>
<feature type="region of interest" description="Disordered" evidence="1">
    <location>
        <begin position="1"/>
        <end position="20"/>
    </location>
</feature>